<organism evidence="1 2">
    <name type="scientific">Portunus trituberculatus</name>
    <name type="common">Swimming crab</name>
    <name type="synonym">Neptunus trituberculatus</name>
    <dbReference type="NCBI Taxonomy" id="210409"/>
    <lineage>
        <taxon>Eukaryota</taxon>
        <taxon>Metazoa</taxon>
        <taxon>Ecdysozoa</taxon>
        <taxon>Arthropoda</taxon>
        <taxon>Crustacea</taxon>
        <taxon>Multicrustacea</taxon>
        <taxon>Malacostraca</taxon>
        <taxon>Eumalacostraca</taxon>
        <taxon>Eucarida</taxon>
        <taxon>Decapoda</taxon>
        <taxon>Pleocyemata</taxon>
        <taxon>Brachyura</taxon>
        <taxon>Eubrachyura</taxon>
        <taxon>Portunoidea</taxon>
        <taxon>Portunidae</taxon>
        <taxon>Portuninae</taxon>
        <taxon>Portunus</taxon>
    </lineage>
</organism>
<gene>
    <name evidence="1" type="ORF">E2C01_057436</name>
</gene>
<reference evidence="1 2" key="1">
    <citation type="submission" date="2019-05" db="EMBL/GenBank/DDBJ databases">
        <title>Another draft genome of Portunus trituberculatus and its Hox gene families provides insights of decapod evolution.</title>
        <authorList>
            <person name="Jeong J.-H."/>
            <person name="Song I."/>
            <person name="Kim S."/>
            <person name="Choi T."/>
            <person name="Kim D."/>
            <person name="Ryu S."/>
            <person name="Kim W."/>
        </authorList>
    </citation>
    <scope>NUCLEOTIDE SEQUENCE [LARGE SCALE GENOMIC DNA]</scope>
    <source>
        <tissue evidence="1">Muscle</tissue>
    </source>
</reference>
<dbReference type="AlphaFoldDB" id="A0A5B7H1W2"/>
<comment type="caution">
    <text evidence="1">The sequence shown here is derived from an EMBL/GenBank/DDBJ whole genome shotgun (WGS) entry which is preliminary data.</text>
</comment>
<evidence type="ECO:0000313" key="2">
    <source>
        <dbReference type="Proteomes" id="UP000324222"/>
    </source>
</evidence>
<proteinExistence type="predicted"/>
<protein>
    <submittedName>
        <fullName evidence="1">Uncharacterized protein</fullName>
    </submittedName>
</protein>
<evidence type="ECO:0000313" key="1">
    <source>
        <dbReference type="EMBL" id="MPC63337.1"/>
    </source>
</evidence>
<keyword evidence="2" id="KW-1185">Reference proteome</keyword>
<sequence>MVVVLVVDEVKGRSNYVVVVVVVGEQEKPDLNTLRTQPHYLACDVEICECQMACGALRGTSWLCWVAWGGAGRGLSGLGWAGRSGRWRSGSRRGASRCRVGHACPLSRGTAAASPRQNFLLTWKTSPITTITTIITTVTVVEPRTTVVKPAGGTRVNLSYLSLSLAGRPTHLCAPSPGLAW</sequence>
<dbReference type="Proteomes" id="UP000324222">
    <property type="component" value="Unassembled WGS sequence"/>
</dbReference>
<name>A0A5B7H1W2_PORTR</name>
<dbReference type="EMBL" id="VSRR010020680">
    <property type="protein sequence ID" value="MPC63337.1"/>
    <property type="molecule type" value="Genomic_DNA"/>
</dbReference>
<accession>A0A5B7H1W2</accession>